<dbReference type="Pfam" id="PF17863">
    <property type="entry name" value="AAA_lid_2"/>
    <property type="match status" value="1"/>
</dbReference>
<feature type="domain" description="ATPase AAA-3" evidence="2">
    <location>
        <begin position="63"/>
        <end position="192"/>
    </location>
</feature>
<proteinExistence type="predicted"/>
<dbReference type="InterPro" id="IPR041628">
    <property type="entry name" value="ChlI/MoxR_AAA_lid"/>
</dbReference>
<evidence type="ECO:0000259" key="3">
    <source>
        <dbReference type="Pfam" id="PF17863"/>
    </source>
</evidence>
<sequence length="333" mass="36419">MMTAESAAESTPSQSVHSSANRPLEIPAVAAQIDRLRDRLGTVLLGKQDAIELVIACLLSRGHLLLDDLPGTGKTTLAKAVAACIGGKMARVQCTPDLLPSDVTGFNLFNQKTREFEFHAGPVFSDVLLSDELNRTTPRTQSALLEAMAERQVTIDAVPYPLSKTFFVIATQNPIDSHGAYPLPEAQLDRFTIKLAIGYPDRASQLEILEAASRDHSQSESESSVLTLSELAQIQERVRTITVHPRVREYLVDLVEATRNAPSIQLGVSPRGMLLWQRIAQAWAVINGRDFVTPSDIAHVARPVLSVRLLTTTDNVDGVIDRLLDTVPAPEYR</sequence>
<dbReference type="InterPro" id="IPR050764">
    <property type="entry name" value="CbbQ/NirQ/NorQ/GpvN"/>
</dbReference>
<protein>
    <submittedName>
        <fullName evidence="4">MoxR-like ATPase</fullName>
    </submittedName>
</protein>
<dbReference type="EMBL" id="FXUG01000008">
    <property type="protein sequence ID" value="SMP64318.1"/>
    <property type="molecule type" value="Genomic_DNA"/>
</dbReference>
<feature type="compositionally biased region" description="Polar residues" evidence="1">
    <location>
        <begin position="8"/>
        <end position="21"/>
    </location>
</feature>
<evidence type="ECO:0000313" key="5">
    <source>
        <dbReference type="Proteomes" id="UP001158067"/>
    </source>
</evidence>
<dbReference type="SUPFAM" id="SSF52540">
    <property type="entry name" value="P-loop containing nucleoside triphosphate hydrolases"/>
    <property type="match status" value="1"/>
</dbReference>
<comment type="caution">
    <text evidence="4">The sequence shown here is derived from an EMBL/GenBank/DDBJ whole genome shotgun (WGS) entry which is preliminary data.</text>
</comment>
<reference evidence="4 5" key="1">
    <citation type="submission" date="2017-05" db="EMBL/GenBank/DDBJ databases">
        <authorList>
            <person name="Varghese N."/>
            <person name="Submissions S."/>
        </authorList>
    </citation>
    <scope>NUCLEOTIDE SEQUENCE [LARGE SCALE GENOMIC DNA]</scope>
    <source>
        <strain evidence="4 5">DSM 25457</strain>
    </source>
</reference>
<dbReference type="InterPro" id="IPR011703">
    <property type="entry name" value="ATPase_AAA-3"/>
</dbReference>
<dbReference type="RefSeq" id="WP_283433570.1">
    <property type="nucleotide sequence ID" value="NZ_FXUG01000008.1"/>
</dbReference>
<evidence type="ECO:0000256" key="1">
    <source>
        <dbReference type="SAM" id="MobiDB-lite"/>
    </source>
</evidence>
<dbReference type="Gene3D" id="3.40.50.300">
    <property type="entry name" value="P-loop containing nucleotide triphosphate hydrolases"/>
    <property type="match status" value="1"/>
</dbReference>
<feature type="region of interest" description="Disordered" evidence="1">
    <location>
        <begin position="1"/>
        <end position="21"/>
    </location>
</feature>
<feature type="domain" description="ChlI/MoxR AAA lid" evidence="3">
    <location>
        <begin position="257"/>
        <end position="310"/>
    </location>
</feature>
<name>A0ABY1QCY5_9BACT</name>
<dbReference type="PIRSF" id="PIRSF002849">
    <property type="entry name" value="AAA_ATPase_chaperone_MoxR_prd"/>
    <property type="match status" value="1"/>
</dbReference>
<dbReference type="Pfam" id="PF07726">
    <property type="entry name" value="AAA_3"/>
    <property type="match status" value="1"/>
</dbReference>
<gene>
    <name evidence="4" type="ORF">SAMN06265222_108205</name>
</gene>
<dbReference type="PANTHER" id="PTHR42759:SF5">
    <property type="entry name" value="METHANOL DEHYDROGENASE REGULATOR"/>
    <property type="match status" value="1"/>
</dbReference>
<dbReference type="Proteomes" id="UP001158067">
    <property type="component" value="Unassembled WGS sequence"/>
</dbReference>
<accession>A0ABY1QCY5</accession>
<evidence type="ECO:0000313" key="4">
    <source>
        <dbReference type="EMBL" id="SMP64318.1"/>
    </source>
</evidence>
<dbReference type="CDD" id="cd00009">
    <property type="entry name" value="AAA"/>
    <property type="match status" value="1"/>
</dbReference>
<organism evidence="4 5">
    <name type="scientific">Neorhodopirellula lusitana</name>
    <dbReference type="NCBI Taxonomy" id="445327"/>
    <lineage>
        <taxon>Bacteria</taxon>
        <taxon>Pseudomonadati</taxon>
        <taxon>Planctomycetota</taxon>
        <taxon>Planctomycetia</taxon>
        <taxon>Pirellulales</taxon>
        <taxon>Pirellulaceae</taxon>
        <taxon>Neorhodopirellula</taxon>
    </lineage>
</organism>
<evidence type="ECO:0000259" key="2">
    <source>
        <dbReference type="Pfam" id="PF07726"/>
    </source>
</evidence>
<dbReference type="InterPro" id="IPR027417">
    <property type="entry name" value="P-loop_NTPase"/>
</dbReference>
<dbReference type="PANTHER" id="PTHR42759">
    <property type="entry name" value="MOXR FAMILY PROTEIN"/>
    <property type="match status" value="1"/>
</dbReference>
<keyword evidence="5" id="KW-1185">Reference proteome</keyword>
<dbReference type="Gene3D" id="1.10.8.80">
    <property type="entry name" value="Magnesium chelatase subunit I, C-Terminal domain"/>
    <property type="match status" value="1"/>
</dbReference>